<name>A0AC34QDL4_9BILA</name>
<protein>
    <submittedName>
        <fullName evidence="2">UBX domain-containing protein</fullName>
    </submittedName>
</protein>
<proteinExistence type="predicted"/>
<reference evidence="2" key="1">
    <citation type="submission" date="2022-11" db="UniProtKB">
        <authorList>
            <consortium name="WormBaseParasite"/>
        </authorList>
    </citation>
    <scope>IDENTIFICATION</scope>
</reference>
<accession>A0AC34QDL4</accession>
<evidence type="ECO:0000313" key="2">
    <source>
        <dbReference type="WBParaSite" id="JU765_v2.g15415.t1"/>
    </source>
</evidence>
<dbReference type="Proteomes" id="UP000887576">
    <property type="component" value="Unplaced"/>
</dbReference>
<dbReference type="WBParaSite" id="JU765_v2.g15415.t1">
    <property type="protein sequence ID" value="JU765_v2.g15415.t1"/>
    <property type="gene ID" value="JU765_v2.g15415"/>
</dbReference>
<sequence length="301" mass="34506">MSFIGQLWTDILGYLSSRGAVNVNPDKLPLIPSDYPSLDEAFQTFVTGFESRYGNHHPPFLMKPLQAAVTQAFECPGSGQNVSERRPLAMYIHSDYSVAANVFPTQILCSDVVSSLLQKRFCTWAWDVSYSTNKRKLEEWLRMLKMDKVIYRTRYLSIHDYPLLLVVVKDRGTYKVAQLITGQDSVDVAITKLIGGFETYASIQNLALQQEKSRNEREKIRAEQVAAYEESKATDKAKKEKSAKIAREKMEAEEARLREEQEIKEKMERLKPLVPPEPPTDAKDVIMIRLRLPDGNHHIRR</sequence>
<evidence type="ECO:0000313" key="1">
    <source>
        <dbReference type="Proteomes" id="UP000887576"/>
    </source>
</evidence>
<organism evidence="1 2">
    <name type="scientific">Panagrolaimus sp. JU765</name>
    <dbReference type="NCBI Taxonomy" id="591449"/>
    <lineage>
        <taxon>Eukaryota</taxon>
        <taxon>Metazoa</taxon>
        <taxon>Ecdysozoa</taxon>
        <taxon>Nematoda</taxon>
        <taxon>Chromadorea</taxon>
        <taxon>Rhabditida</taxon>
        <taxon>Tylenchina</taxon>
        <taxon>Panagrolaimomorpha</taxon>
        <taxon>Panagrolaimoidea</taxon>
        <taxon>Panagrolaimidae</taxon>
        <taxon>Panagrolaimus</taxon>
    </lineage>
</organism>